<dbReference type="PANTHER" id="PTHR10953">
    <property type="entry name" value="UBIQUITIN-ACTIVATING ENZYME E1"/>
    <property type="match status" value="1"/>
</dbReference>
<dbReference type="OrthoDB" id="10255449at2759"/>
<dbReference type="SUPFAM" id="SSF69572">
    <property type="entry name" value="Activating enzymes of the ubiquitin-like proteins"/>
    <property type="match status" value="1"/>
</dbReference>
<protein>
    <recommendedName>
        <fullName evidence="6">THIF-type NAD/FAD binding fold domain-containing protein</fullName>
    </recommendedName>
</protein>
<dbReference type="InterPro" id="IPR000594">
    <property type="entry name" value="ThiF_NAD_FAD-bd"/>
</dbReference>
<evidence type="ECO:0000313" key="8">
    <source>
        <dbReference type="Proteomes" id="UP000784294"/>
    </source>
</evidence>
<evidence type="ECO:0000256" key="4">
    <source>
        <dbReference type="ARBA" id="ARBA00043952"/>
    </source>
</evidence>
<feature type="domain" description="THIF-type NAD/FAD binding fold" evidence="6">
    <location>
        <begin position="3"/>
        <end position="223"/>
    </location>
</feature>
<dbReference type="InterPro" id="IPR035985">
    <property type="entry name" value="Ubiquitin-activating_enz"/>
</dbReference>
<gene>
    <name evidence="7" type="ORF">PXEA_LOCUS385</name>
</gene>
<dbReference type="Proteomes" id="UP000784294">
    <property type="component" value="Unassembled WGS sequence"/>
</dbReference>
<keyword evidence="8" id="KW-1185">Reference proteome</keyword>
<dbReference type="GO" id="GO:0031510">
    <property type="term" value="C:SUMO activating enzyme complex"/>
    <property type="evidence" value="ECO:0007669"/>
    <property type="project" value="TreeGrafter"/>
</dbReference>
<evidence type="ECO:0000259" key="6">
    <source>
        <dbReference type="Pfam" id="PF00899"/>
    </source>
</evidence>
<dbReference type="InterPro" id="IPR023318">
    <property type="entry name" value="Ub_act_enz_dom_a_sf"/>
</dbReference>
<dbReference type="PANTHER" id="PTHR10953:SF5">
    <property type="entry name" value="SUMO-ACTIVATING ENZYME SUBUNIT 2"/>
    <property type="match status" value="1"/>
</dbReference>
<name>A0A448WA98_9PLAT</name>
<dbReference type="GO" id="GO:0005524">
    <property type="term" value="F:ATP binding"/>
    <property type="evidence" value="ECO:0007669"/>
    <property type="project" value="UniProtKB-KW"/>
</dbReference>
<dbReference type="GO" id="GO:0005737">
    <property type="term" value="C:cytoplasm"/>
    <property type="evidence" value="ECO:0007669"/>
    <property type="project" value="TreeGrafter"/>
</dbReference>
<keyword evidence="2" id="KW-0833">Ubl conjugation pathway</keyword>
<dbReference type="AlphaFoldDB" id="A0A448WA98"/>
<evidence type="ECO:0000313" key="7">
    <source>
        <dbReference type="EMBL" id="VEL06945.1"/>
    </source>
</evidence>
<feature type="compositionally biased region" description="Acidic residues" evidence="5">
    <location>
        <begin position="195"/>
        <end position="206"/>
    </location>
</feature>
<reference evidence="7" key="1">
    <citation type="submission" date="2018-11" db="EMBL/GenBank/DDBJ databases">
        <authorList>
            <consortium name="Pathogen Informatics"/>
        </authorList>
    </citation>
    <scope>NUCLEOTIDE SEQUENCE</scope>
</reference>
<proteinExistence type="predicted"/>
<comment type="pathway">
    <text evidence="4">Protein modification.</text>
</comment>
<dbReference type="Gene3D" id="3.40.50.720">
    <property type="entry name" value="NAD(P)-binding Rossmann-like Domain"/>
    <property type="match status" value="1"/>
</dbReference>
<accession>A0A448WA98</accession>
<feature type="region of interest" description="Disordered" evidence="5">
    <location>
        <begin position="195"/>
        <end position="222"/>
    </location>
</feature>
<dbReference type="InterPro" id="IPR045886">
    <property type="entry name" value="ThiF/MoeB/HesA"/>
</dbReference>
<sequence length="327" mass="36954">MKIDLDTIDVSNLNRQFLFRKEHIGKSKAEQIARASVMYFNPNVDIEAHHDSIFRYHLLLFIFTFSACFNVEFYKKFTLIFNALDNQAARKHVNRMCVASRRPLIESGTAGYLGQVEPQITGHELCTVKSKDGENDTIEGVSNATDFVPTECYECRNRGTGQRTYPTCTIRNTPSEPIHCVVWANQLFGEREIDDEDISPDTEDPELANSTEAASTTSDVPGSFVSDTTSILGASVDHHQVPCKLGLRDWFINQIAENSDPKSAASALAWRLFHDDIKILLAMQVLWQGRKDRHEPKPLDRSTLDRSVEHVGKYTRIYLGLGTAERI</sequence>
<comment type="caution">
    <text evidence="7">The sequence shown here is derived from an EMBL/GenBank/DDBJ whole genome shotgun (WGS) entry which is preliminary data.</text>
</comment>
<dbReference type="GO" id="GO:0016925">
    <property type="term" value="P:protein sumoylation"/>
    <property type="evidence" value="ECO:0007669"/>
    <property type="project" value="TreeGrafter"/>
</dbReference>
<dbReference type="GO" id="GO:0019948">
    <property type="term" value="F:SUMO activating enzyme activity"/>
    <property type="evidence" value="ECO:0007669"/>
    <property type="project" value="TreeGrafter"/>
</dbReference>
<dbReference type="EMBL" id="CAAALY010000689">
    <property type="protein sequence ID" value="VEL06945.1"/>
    <property type="molecule type" value="Genomic_DNA"/>
</dbReference>
<evidence type="ECO:0000256" key="5">
    <source>
        <dbReference type="SAM" id="MobiDB-lite"/>
    </source>
</evidence>
<evidence type="ECO:0000256" key="1">
    <source>
        <dbReference type="ARBA" id="ARBA00022741"/>
    </source>
</evidence>
<dbReference type="Gene3D" id="1.10.10.520">
    <property type="entry name" value="Ubiquitin activating enzymes (Uba3). Chain: B, domain 2"/>
    <property type="match status" value="1"/>
</dbReference>
<evidence type="ECO:0000256" key="2">
    <source>
        <dbReference type="ARBA" id="ARBA00022786"/>
    </source>
</evidence>
<evidence type="ECO:0000256" key="3">
    <source>
        <dbReference type="ARBA" id="ARBA00022840"/>
    </source>
</evidence>
<organism evidence="7 8">
    <name type="scientific">Protopolystoma xenopodis</name>
    <dbReference type="NCBI Taxonomy" id="117903"/>
    <lineage>
        <taxon>Eukaryota</taxon>
        <taxon>Metazoa</taxon>
        <taxon>Spiralia</taxon>
        <taxon>Lophotrochozoa</taxon>
        <taxon>Platyhelminthes</taxon>
        <taxon>Monogenea</taxon>
        <taxon>Polyopisthocotylea</taxon>
        <taxon>Polystomatidea</taxon>
        <taxon>Polystomatidae</taxon>
        <taxon>Protopolystoma</taxon>
    </lineage>
</organism>
<feature type="compositionally biased region" description="Polar residues" evidence="5">
    <location>
        <begin position="208"/>
        <end position="222"/>
    </location>
</feature>
<keyword evidence="1" id="KW-0547">Nucleotide-binding</keyword>
<dbReference type="Pfam" id="PF00899">
    <property type="entry name" value="ThiF"/>
    <property type="match status" value="1"/>
</dbReference>
<keyword evidence="3" id="KW-0067">ATP-binding</keyword>